<dbReference type="PRINTS" id="PR00385">
    <property type="entry name" value="P450"/>
</dbReference>
<proteinExistence type="inferred from homology"/>
<dbReference type="GO" id="GO:0005506">
    <property type="term" value="F:iron ion binding"/>
    <property type="evidence" value="ECO:0007669"/>
    <property type="project" value="InterPro"/>
</dbReference>
<comment type="similarity">
    <text evidence="1">Belongs to the cytochrome P450 family.</text>
</comment>
<comment type="cofactor">
    <cofactor evidence="2">
        <name>heme</name>
        <dbReference type="ChEBI" id="CHEBI:30413"/>
    </cofactor>
</comment>
<dbReference type="GO" id="GO:0016705">
    <property type="term" value="F:oxidoreductase activity, acting on paired donors, with incorporation or reduction of molecular oxygen"/>
    <property type="evidence" value="ECO:0007669"/>
    <property type="project" value="InterPro"/>
</dbReference>
<gene>
    <name evidence="4" type="ORF">MmonteBS_44040</name>
    <name evidence="5" type="ORF">NJB18185_15760</name>
</gene>
<accession>A0AA37UQK9</accession>
<evidence type="ECO:0000313" key="4">
    <source>
        <dbReference type="EMBL" id="GBG40032.1"/>
    </source>
</evidence>
<dbReference type="PANTHER" id="PTHR24305:SF166">
    <property type="entry name" value="CYTOCHROME P450 12A4, MITOCHONDRIAL-RELATED"/>
    <property type="match status" value="1"/>
</dbReference>
<feature type="compositionally biased region" description="Basic and acidic residues" evidence="3">
    <location>
        <begin position="1"/>
        <end position="10"/>
    </location>
</feature>
<dbReference type="PRINTS" id="PR00463">
    <property type="entry name" value="EP450I"/>
</dbReference>
<dbReference type="InterPro" id="IPR001128">
    <property type="entry name" value="Cyt_P450"/>
</dbReference>
<evidence type="ECO:0000256" key="3">
    <source>
        <dbReference type="SAM" id="MobiDB-lite"/>
    </source>
</evidence>
<keyword evidence="2" id="KW-0408">Iron</keyword>
<evidence type="ECO:0000313" key="6">
    <source>
        <dbReference type="Proteomes" id="UP000245060"/>
    </source>
</evidence>
<evidence type="ECO:0000256" key="2">
    <source>
        <dbReference type="PIRSR" id="PIRSR602401-1"/>
    </source>
</evidence>
<dbReference type="InterPro" id="IPR036396">
    <property type="entry name" value="Cyt_P450_sf"/>
</dbReference>
<sequence length="493" mass="55610">MLVRQEEKHAMGHPPDGTSRPPLTHPLRSRSDLRRIARGWPQFIEGLTRFGDAVEWSIGPMRETLFFHPEQIGEVLAAAGANGPLGRTLVGGFQEHAHVIGNKGLVMSEGALWKKQRRILQPGMHRQKISEYTNTMVDLAEDMCDQWSSGEVLSIRAEIERLTRGIMTRTLFGADLTKSESDEIKRIMDRQLFLNSMEFVLGNWLPPWVPTPLRTGLRAASNRLKVLFRAVVERRLNESHELRLDRDTDLLDMLLEARDDNGTPMPEAQLLDEMHNMFLGGYETSANSLGFIGAILARRPELQDRIAIEVEQAVGCGKPAFEHIKGLPVIEAVVKEALRLYPPVFALPGHVVKTPTTLCGYDFQPRQRIIVCPYVTQRDPRWFADPHEFRPERWLDGSTQTMPRFAWIPFGGGPRVCYGQNFAMAEMILVLATVTRRFKFSLPAGSSNDVKTGVSPTFMLKVKNDEVAVTARTARTREGNNAIFDSLTETFRS</sequence>
<dbReference type="Pfam" id="PF00067">
    <property type="entry name" value="p450"/>
    <property type="match status" value="1"/>
</dbReference>
<dbReference type="AlphaFoldDB" id="A0AA37UQK9"/>
<reference evidence="6" key="2">
    <citation type="submission" date="2018-04" db="EMBL/GenBank/DDBJ databases">
        <title>Draft genome sequence of Mycobacterium montefiorense isolated from Japanese black salamander.</title>
        <authorList>
            <person name="Fukano H."/>
            <person name="Yoshida M."/>
            <person name="Shimizu A."/>
            <person name="Iwao H."/>
            <person name="Kurata O."/>
            <person name="Katayama Y."/>
            <person name="Omatsu T."/>
            <person name="Mizutani T."/>
            <person name="Wada S."/>
            <person name="Hoshino Y."/>
        </authorList>
    </citation>
    <scope>NUCLEOTIDE SEQUENCE [LARGE SCALE GENOMIC DNA]</scope>
    <source>
        <strain evidence="6">BS</strain>
    </source>
</reference>
<dbReference type="GO" id="GO:0004497">
    <property type="term" value="F:monooxygenase activity"/>
    <property type="evidence" value="ECO:0007669"/>
    <property type="project" value="InterPro"/>
</dbReference>
<evidence type="ECO:0000313" key="5">
    <source>
        <dbReference type="EMBL" id="GKU71800.1"/>
    </source>
</evidence>
<dbReference type="Gene3D" id="1.10.630.10">
    <property type="entry name" value="Cytochrome P450"/>
    <property type="match status" value="1"/>
</dbReference>
<dbReference type="EMBL" id="BQYH01000007">
    <property type="protein sequence ID" value="GKU71800.1"/>
    <property type="molecule type" value="Genomic_DNA"/>
</dbReference>
<keyword evidence="6" id="KW-1185">Reference proteome</keyword>
<reference evidence="5" key="4">
    <citation type="submission" date="2022-04" db="EMBL/GenBank/DDBJ databases">
        <authorList>
            <person name="Komine T."/>
            <person name="Fukano H."/>
            <person name="Wada S."/>
        </authorList>
    </citation>
    <scope>NUCLEOTIDE SEQUENCE</scope>
    <source>
        <strain evidence="5">NJB18185</strain>
    </source>
</reference>
<evidence type="ECO:0000313" key="7">
    <source>
        <dbReference type="Proteomes" id="UP001139505"/>
    </source>
</evidence>
<keyword evidence="2" id="KW-0479">Metal-binding</keyword>
<reference evidence="5" key="3">
    <citation type="journal article" date="2022" name="Microbiol. Resour. Announc.">
        <title>Draft Genome Sequences of Eight Mycobacterium montefiorense Strains Isolated from Salamanders in Captivity.</title>
        <authorList>
            <person name="Komine T."/>
            <person name="Ihara H."/>
            <person name="Fukano H."/>
            <person name="Hoshino Y."/>
            <person name="Kurata O."/>
            <person name="Wada S."/>
        </authorList>
    </citation>
    <scope>NUCLEOTIDE SEQUENCE</scope>
    <source>
        <strain evidence="5">NJB18185</strain>
    </source>
</reference>
<keyword evidence="2" id="KW-0349">Heme</keyword>
<organism evidence="5 7">
    <name type="scientific">Mycobacterium montefiorense</name>
    <dbReference type="NCBI Taxonomy" id="154654"/>
    <lineage>
        <taxon>Bacteria</taxon>
        <taxon>Bacillati</taxon>
        <taxon>Actinomycetota</taxon>
        <taxon>Actinomycetes</taxon>
        <taxon>Mycobacteriales</taxon>
        <taxon>Mycobacteriaceae</taxon>
        <taxon>Mycobacterium</taxon>
        <taxon>Mycobacterium simiae complex</taxon>
    </lineage>
</organism>
<dbReference type="SUPFAM" id="SSF48264">
    <property type="entry name" value="Cytochrome P450"/>
    <property type="match status" value="1"/>
</dbReference>
<dbReference type="InterPro" id="IPR050121">
    <property type="entry name" value="Cytochrome_P450_monoxygenase"/>
</dbReference>
<evidence type="ECO:0000256" key="1">
    <source>
        <dbReference type="ARBA" id="ARBA00010617"/>
    </source>
</evidence>
<dbReference type="EMBL" id="BFCH01000026">
    <property type="protein sequence ID" value="GBG40032.1"/>
    <property type="molecule type" value="Genomic_DNA"/>
</dbReference>
<dbReference type="Proteomes" id="UP001139505">
    <property type="component" value="Unassembled WGS sequence"/>
</dbReference>
<feature type="binding site" description="axial binding residue" evidence="2">
    <location>
        <position position="417"/>
    </location>
    <ligand>
        <name>heme</name>
        <dbReference type="ChEBI" id="CHEBI:30413"/>
    </ligand>
    <ligandPart>
        <name>Fe</name>
        <dbReference type="ChEBI" id="CHEBI:18248"/>
    </ligandPart>
</feature>
<comment type="caution">
    <text evidence="5">The sequence shown here is derived from an EMBL/GenBank/DDBJ whole genome shotgun (WGS) entry which is preliminary data.</text>
</comment>
<dbReference type="GO" id="GO:0020037">
    <property type="term" value="F:heme binding"/>
    <property type="evidence" value="ECO:0007669"/>
    <property type="project" value="InterPro"/>
</dbReference>
<dbReference type="PANTHER" id="PTHR24305">
    <property type="entry name" value="CYTOCHROME P450"/>
    <property type="match status" value="1"/>
</dbReference>
<dbReference type="InterPro" id="IPR002401">
    <property type="entry name" value="Cyt_P450_E_grp-I"/>
</dbReference>
<reference evidence="4" key="1">
    <citation type="journal article" date="2018" name="Genome Announc.">
        <title>Draft Genome Sequence of Mycobacterium montefiorense Isolated from Japanese Black Salamander (Hynobius nigrescens).</title>
        <authorList>
            <person name="Fukano H."/>
            <person name="Yoshida M."/>
            <person name="Shimizu A."/>
            <person name="Iwao H."/>
            <person name="Katayama Y."/>
            <person name="Omatsu T."/>
            <person name="Mizutani T."/>
            <person name="Kurata O."/>
            <person name="Wada S."/>
            <person name="Hoshino Y."/>
        </authorList>
    </citation>
    <scope>NUCLEOTIDE SEQUENCE</scope>
    <source>
        <strain evidence="4">BS</strain>
    </source>
</reference>
<name>A0AA37UQK9_9MYCO</name>
<protein>
    <submittedName>
        <fullName evidence="5">Cytochrome P450</fullName>
    </submittedName>
</protein>
<dbReference type="Proteomes" id="UP000245060">
    <property type="component" value="Unassembled WGS sequence"/>
</dbReference>
<feature type="region of interest" description="Disordered" evidence="3">
    <location>
        <begin position="1"/>
        <end position="27"/>
    </location>
</feature>